<dbReference type="Pfam" id="PF00278">
    <property type="entry name" value="Orn_DAP_Arg_deC"/>
    <property type="match status" value="1"/>
</dbReference>
<dbReference type="SUPFAM" id="SSF51419">
    <property type="entry name" value="PLP-binding barrel"/>
    <property type="match status" value="1"/>
</dbReference>
<dbReference type="PANTHER" id="PTHR43727">
    <property type="entry name" value="DIAMINOPIMELATE DECARBOXYLASE"/>
    <property type="match status" value="1"/>
</dbReference>
<dbReference type="InterPro" id="IPR029066">
    <property type="entry name" value="PLP-binding_barrel"/>
</dbReference>
<comment type="similarity">
    <text evidence="8">Belongs to the Orn/Lys/Arg decarboxylase class-II family. NspC subfamily.</text>
</comment>
<keyword evidence="4" id="KW-0210">Decarboxylase</keyword>
<dbReference type="GO" id="GO:0008836">
    <property type="term" value="F:diaminopimelate decarboxylase activity"/>
    <property type="evidence" value="ECO:0007669"/>
    <property type="project" value="TreeGrafter"/>
</dbReference>
<evidence type="ECO:0000256" key="1">
    <source>
        <dbReference type="ARBA" id="ARBA00001933"/>
    </source>
</evidence>
<dbReference type="GO" id="GO:0045312">
    <property type="term" value="P:nor-spermidine biosynthetic process"/>
    <property type="evidence" value="ECO:0007669"/>
    <property type="project" value="InterPro"/>
</dbReference>
<feature type="binding site" evidence="11">
    <location>
        <position position="290"/>
    </location>
    <ligand>
        <name>substrate</name>
    </ligand>
</feature>
<feature type="domain" description="Orn/DAP/Arg decarboxylase 2 C-terminal" evidence="12">
    <location>
        <begin position="223"/>
        <end position="379"/>
    </location>
</feature>
<comment type="catalytic activity">
    <reaction evidence="10">
        <text>carboxynorspermidine + H(+) = norspermidine + CO2</text>
        <dbReference type="Rhea" id="RHEA:34099"/>
        <dbReference type="ChEBI" id="CHEBI:15378"/>
        <dbReference type="ChEBI" id="CHEBI:16526"/>
        <dbReference type="ChEBI" id="CHEBI:57920"/>
        <dbReference type="ChEBI" id="CHEBI:65070"/>
        <dbReference type="EC" id="4.1.1.96"/>
    </reaction>
</comment>
<dbReference type="InterPro" id="IPR005730">
    <property type="entry name" value="Nsp_de-COase"/>
</dbReference>
<keyword evidence="5" id="KW-0663">Pyridoxal phosphate</keyword>
<organism evidence="13 14">
    <name type="scientific">Primorskyibacter flagellatus</name>
    <dbReference type="NCBI Taxonomy" id="1387277"/>
    <lineage>
        <taxon>Bacteria</taxon>
        <taxon>Pseudomonadati</taxon>
        <taxon>Pseudomonadota</taxon>
        <taxon>Alphaproteobacteria</taxon>
        <taxon>Rhodobacterales</taxon>
        <taxon>Roseobacteraceae</taxon>
        <taxon>Primorskyibacter</taxon>
    </lineage>
</organism>
<evidence type="ECO:0000256" key="3">
    <source>
        <dbReference type="ARBA" id="ARBA00013633"/>
    </source>
</evidence>
<evidence type="ECO:0000259" key="12">
    <source>
        <dbReference type="Pfam" id="PF00278"/>
    </source>
</evidence>
<evidence type="ECO:0000256" key="9">
    <source>
        <dbReference type="ARBA" id="ARBA00047351"/>
    </source>
</evidence>
<dbReference type="PIRSF" id="PIRSF038941">
    <property type="entry name" value="NspC"/>
    <property type="match status" value="1"/>
</dbReference>
<dbReference type="STRING" id="1387277.SAMN06295998_10838"/>
<evidence type="ECO:0000313" key="13">
    <source>
        <dbReference type="EMBL" id="SMC84852.1"/>
    </source>
</evidence>
<dbReference type="Proteomes" id="UP000192330">
    <property type="component" value="Unassembled WGS sequence"/>
</dbReference>
<name>A0A1W2CIZ6_9RHOB</name>
<evidence type="ECO:0000256" key="10">
    <source>
        <dbReference type="ARBA" id="ARBA00047389"/>
    </source>
</evidence>
<keyword evidence="6" id="KW-0745">Spermidine biosynthesis</keyword>
<dbReference type="Gene3D" id="2.40.37.10">
    <property type="entry name" value="Lyase, Ornithine Decarboxylase, Chain A, domain 1"/>
    <property type="match status" value="1"/>
</dbReference>
<dbReference type="InterPro" id="IPR022643">
    <property type="entry name" value="De-COase2_C"/>
</dbReference>
<dbReference type="EMBL" id="FWYD01000008">
    <property type="protein sequence ID" value="SMC84852.1"/>
    <property type="molecule type" value="Genomic_DNA"/>
</dbReference>
<evidence type="ECO:0000256" key="4">
    <source>
        <dbReference type="ARBA" id="ARBA00022793"/>
    </source>
</evidence>
<keyword evidence="7" id="KW-0456">Lyase</keyword>
<dbReference type="PANTHER" id="PTHR43727:SF1">
    <property type="entry name" value="CARBOXYNORSPERMIDINE_CARBOXYSPERMIDINE DECARBOXYLASE"/>
    <property type="match status" value="1"/>
</dbReference>
<dbReference type="GO" id="GO:0009089">
    <property type="term" value="P:lysine biosynthetic process via diaminopimelate"/>
    <property type="evidence" value="ECO:0007669"/>
    <property type="project" value="TreeGrafter"/>
</dbReference>
<dbReference type="CDD" id="cd06829">
    <property type="entry name" value="PLPDE_III_CANSDC"/>
    <property type="match status" value="1"/>
</dbReference>
<dbReference type="AlphaFoldDB" id="A0A1W2CIZ6"/>
<evidence type="ECO:0000256" key="11">
    <source>
        <dbReference type="PIRSR" id="PIRSR038941-1"/>
    </source>
</evidence>
<comment type="catalytic activity">
    <reaction evidence="9">
        <text>carboxyspermidine + H(+) = spermidine + CO2</text>
        <dbReference type="Rhea" id="RHEA:34095"/>
        <dbReference type="ChEBI" id="CHEBI:15378"/>
        <dbReference type="ChEBI" id="CHEBI:16526"/>
        <dbReference type="ChEBI" id="CHEBI:57834"/>
        <dbReference type="ChEBI" id="CHEBI:65072"/>
        <dbReference type="EC" id="4.1.1.96"/>
    </reaction>
</comment>
<evidence type="ECO:0000256" key="6">
    <source>
        <dbReference type="ARBA" id="ARBA00023066"/>
    </source>
</evidence>
<keyword evidence="14" id="KW-1185">Reference proteome</keyword>
<dbReference type="GO" id="GO:0008295">
    <property type="term" value="P:spermidine biosynthetic process"/>
    <property type="evidence" value="ECO:0007669"/>
    <property type="project" value="UniProtKB-KW"/>
</dbReference>
<dbReference type="Gene3D" id="3.20.20.10">
    <property type="entry name" value="Alanine racemase"/>
    <property type="match status" value="1"/>
</dbReference>
<evidence type="ECO:0000256" key="5">
    <source>
        <dbReference type="ARBA" id="ARBA00022898"/>
    </source>
</evidence>
<comment type="cofactor">
    <cofactor evidence="1">
        <name>pyridoxal 5'-phosphate</name>
        <dbReference type="ChEBI" id="CHEBI:597326"/>
    </cofactor>
</comment>
<evidence type="ECO:0000256" key="8">
    <source>
        <dbReference type="ARBA" id="ARBA00025802"/>
    </source>
</evidence>
<dbReference type="SUPFAM" id="SSF50621">
    <property type="entry name" value="Alanine racemase C-terminal domain-like"/>
    <property type="match status" value="1"/>
</dbReference>
<dbReference type="EC" id="4.1.1.96" evidence="2"/>
<evidence type="ECO:0000313" key="14">
    <source>
        <dbReference type="Proteomes" id="UP000192330"/>
    </source>
</evidence>
<sequence>MPVRYMQSPLATLCQKAHQRRCTCVSGEGFLALRWLVPPVQFAYTASSVPAYRKAKDMLHTPYYLIDKSRLLPNLEKIAWLREASGAKALLALKCFATWSVFDLMSEYMDGTTSSSLFEVKLGREKFPGETHAYSVAWADHEIDEVLANSDKVIFNTAAQLRRFETVSRDHVRGLRVNPGVSTSGFDLADPARPFSRLGEHDPADIEPVADLISGFMFHNNCENSDFARFDEMLDLIEARFGTLIRRMGWLSLGGGIHFTGEDYPLDKLAERLKRFAGENEVQVYLEPGEAAITNSTTLEVTVLDTLFNGKNLAIVDSSIEAHMLDLLIYRESAKVVPNDGPEEWMICGKSCLAGDIFGEFRFPAPLKPGDRLSMQDAGGYTMVKKNWFNGVKMPAIAIREMDGTERLVRDFTYGDFAAALS</sequence>
<evidence type="ECO:0000256" key="2">
    <source>
        <dbReference type="ARBA" id="ARBA00012259"/>
    </source>
</evidence>
<accession>A0A1W2CIZ6</accession>
<proteinExistence type="inferred from homology"/>
<gene>
    <name evidence="13" type="ORF">SAMN06295998_10838</name>
</gene>
<dbReference type="InterPro" id="IPR009006">
    <property type="entry name" value="Ala_racemase/Decarboxylase_C"/>
</dbReference>
<reference evidence="13 14" key="1">
    <citation type="submission" date="2017-04" db="EMBL/GenBank/DDBJ databases">
        <authorList>
            <person name="Afonso C.L."/>
            <person name="Miller P.J."/>
            <person name="Scott M.A."/>
            <person name="Spackman E."/>
            <person name="Goraichik I."/>
            <person name="Dimitrov K.M."/>
            <person name="Suarez D.L."/>
            <person name="Swayne D.E."/>
        </authorList>
    </citation>
    <scope>NUCLEOTIDE SEQUENCE [LARGE SCALE GENOMIC DNA]</scope>
    <source>
        <strain evidence="13 14">CGMCC 1.12644</strain>
    </source>
</reference>
<feature type="binding site" evidence="11">
    <location>
        <position position="326"/>
    </location>
    <ligand>
        <name>substrate</name>
    </ligand>
</feature>
<protein>
    <recommendedName>
        <fullName evidence="3">Carboxynorspermidine/carboxyspermidine decarboxylase</fullName>
        <ecNumber evidence="2">4.1.1.96</ecNumber>
    </recommendedName>
</protein>
<evidence type="ECO:0000256" key="7">
    <source>
        <dbReference type="ARBA" id="ARBA00023239"/>
    </source>
</evidence>